<dbReference type="RefSeq" id="WP_135839498.1">
    <property type="nucleotide sequence ID" value="NZ_SRRO01000001.1"/>
</dbReference>
<feature type="compositionally biased region" description="Polar residues" evidence="1">
    <location>
        <begin position="20"/>
        <end position="39"/>
    </location>
</feature>
<keyword evidence="4" id="KW-1185">Reference proteome</keyword>
<feature type="chain" id="PRO_5021230480" description="DUF4352 domain-containing protein" evidence="2">
    <location>
        <begin position="20"/>
        <end position="217"/>
    </location>
</feature>
<dbReference type="Proteomes" id="UP000297496">
    <property type="component" value="Unassembled WGS sequence"/>
</dbReference>
<keyword evidence="2" id="KW-0732">Signal</keyword>
<evidence type="ECO:0000313" key="4">
    <source>
        <dbReference type="Proteomes" id="UP000297496"/>
    </source>
</evidence>
<feature type="region of interest" description="Disordered" evidence="1">
    <location>
        <begin position="195"/>
        <end position="217"/>
    </location>
</feature>
<feature type="region of interest" description="Disordered" evidence="1">
    <location>
        <begin position="20"/>
        <end position="60"/>
    </location>
</feature>
<sequence length="217" mass="22780">MRRTLLLTVALGVVLAASACSSNEPETSTPPATGATSDGSEPGTEPGTQPGTEPGTELGFGDSAVLAWQPTQELAGELELTVEAVAEQPQSVFDGWTRDEAMAVARPYFVTVTLANVGDTDLGGQDVPLYLRDTRGTLGAPWTLGGDFTACQSGPLPVPFEAGAEAEMCLVYLVPDGGRVRDLVFEPTEGYDPITWSGDVDEPVRPRKDGGKRRGRG</sequence>
<proteinExistence type="predicted"/>
<dbReference type="AlphaFoldDB" id="A0A4Z1C404"/>
<protein>
    <recommendedName>
        <fullName evidence="5">DUF4352 domain-containing protein</fullName>
    </recommendedName>
</protein>
<evidence type="ECO:0008006" key="5">
    <source>
        <dbReference type="Google" id="ProtNLM"/>
    </source>
</evidence>
<reference evidence="3 4" key="1">
    <citation type="submission" date="2019-04" db="EMBL/GenBank/DDBJ databases">
        <title>Three New Species of Nocardioides, Nocardioides euryhalodurans sp. nov., Nocardioides seonyuensis sp. nov. and Nocardioides eburneoflavus sp. nov. Isolated from Soil.</title>
        <authorList>
            <person name="Roh S.G."/>
            <person name="Lee C."/>
            <person name="Kim M.-K."/>
            <person name="Kim S.B."/>
        </authorList>
    </citation>
    <scope>NUCLEOTIDE SEQUENCE [LARGE SCALE GENOMIC DNA]</scope>
    <source>
        <strain evidence="3 4">MMS17-SY213</strain>
    </source>
</reference>
<organism evidence="3 4">
    <name type="scientific">Nocardioides eburneiflavus</name>
    <dbReference type="NCBI Taxonomy" id="2518372"/>
    <lineage>
        <taxon>Bacteria</taxon>
        <taxon>Bacillati</taxon>
        <taxon>Actinomycetota</taxon>
        <taxon>Actinomycetes</taxon>
        <taxon>Propionibacteriales</taxon>
        <taxon>Nocardioidaceae</taxon>
        <taxon>Nocardioides</taxon>
    </lineage>
</organism>
<comment type="caution">
    <text evidence="3">The sequence shown here is derived from an EMBL/GenBank/DDBJ whole genome shotgun (WGS) entry which is preliminary data.</text>
</comment>
<dbReference type="OrthoDB" id="3783044at2"/>
<dbReference type="EMBL" id="SRRO01000001">
    <property type="protein sequence ID" value="TGN64994.1"/>
    <property type="molecule type" value="Genomic_DNA"/>
</dbReference>
<gene>
    <name evidence="3" type="ORF">EXE59_14240</name>
</gene>
<dbReference type="PROSITE" id="PS51257">
    <property type="entry name" value="PROKAR_LIPOPROTEIN"/>
    <property type="match status" value="1"/>
</dbReference>
<evidence type="ECO:0000256" key="2">
    <source>
        <dbReference type="SAM" id="SignalP"/>
    </source>
</evidence>
<evidence type="ECO:0000313" key="3">
    <source>
        <dbReference type="EMBL" id="TGN64994.1"/>
    </source>
</evidence>
<accession>A0A4Z1C404</accession>
<name>A0A4Z1C404_9ACTN</name>
<feature type="signal peptide" evidence="2">
    <location>
        <begin position="1"/>
        <end position="19"/>
    </location>
</feature>
<evidence type="ECO:0000256" key="1">
    <source>
        <dbReference type="SAM" id="MobiDB-lite"/>
    </source>
</evidence>